<evidence type="ECO:0000256" key="1">
    <source>
        <dbReference type="SAM" id="Phobius"/>
    </source>
</evidence>
<keyword evidence="1" id="KW-1133">Transmembrane helix</keyword>
<reference evidence="2 3" key="1">
    <citation type="journal article" date="2013" name="Genome Biol.">
        <title>The genome sequence of the most widely cultivated cacao type and its use to identify candidate genes regulating pod color.</title>
        <authorList>
            <person name="Motamayor J.C."/>
            <person name="Mockaitis K."/>
            <person name="Schmutz J."/>
            <person name="Haiminen N."/>
            <person name="Iii D.L."/>
            <person name="Cornejo O."/>
            <person name="Findley S.D."/>
            <person name="Zheng P."/>
            <person name="Utro F."/>
            <person name="Royaert S."/>
            <person name="Saski C."/>
            <person name="Jenkins J."/>
            <person name="Podicheti R."/>
            <person name="Zhao M."/>
            <person name="Scheffler B.E."/>
            <person name="Stack J.C."/>
            <person name="Feltus F.A."/>
            <person name="Mustiga G.M."/>
            <person name="Amores F."/>
            <person name="Phillips W."/>
            <person name="Marelli J.P."/>
            <person name="May G.D."/>
            <person name="Shapiro H."/>
            <person name="Ma J."/>
            <person name="Bustamante C.D."/>
            <person name="Schnell R.J."/>
            <person name="Main D."/>
            <person name="Gilbert D."/>
            <person name="Parida L."/>
            <person name="Kuhn D.N."/>
        </authorList>
    </citation>
    <scope>NUCLEOTIDE SEQUENCE [LARGE SCALE GENOMIC DNA]</scope>
    <source>
        <strain evidence="3">cv. Matina 1-6</strain>
    </source>
</reference>
<dbReference type="Proteomes" id="UP000026915">
    <property type="component" value="Chromosome 2"/>
</dbReference>
<name>A0A061DXF0_THECC</name>
<feature type="transmembrane region" description="Helical" evidence="1">
    <location>
        <begin position="29"/>
        <end position="49"/>
    </location>
</feature>
<dbReference type="HOGENOM" id="CLU_2188731_0_0_1"/>
<protein>
    <submittedName>
        <fullName evidence="2">Uncharacterized protein</fullName>
    </submittedName>
</protein>
<organism evidence="2 3">
    <name type="scientific">Theobroma cacao</name>
    <name type="common">Cacao</name>
    <name type="synonym">Cocoa</name>
    <dbReference type="NCBI Taxonomy" id="3641"/>
    <lineage>
        <taxon>Eukaryota</taxon>
        <taxon>Viridiplantae</taxon>
        <taxon>Streptophyta</taxon>
        <taxon>Embryophyta</taxon>
        <taxon>Tracheophyta</taxon>
        <taxon>Spermatophyta</taxon>
        <taxon>Magnoliopsida</taxon>
        <taxon>eudicotyledons</taxon>
        <taxon>Gunneridae</taxon>
        <taxon>Pentapetalae</taxon>
        <taxon>rosids</taxon>
        <taxon>malvids</taxon>
        <taxon>Malvales</taxon>
        <taxon>Malvaceae</taxon>
        <taxon>Byttnerioideae</taxon>
        <taxon>Theobroma</taxon>
    </lineage>
</organism>
<dbReference type="AlphaFoldDB" id="A0A061DXF0"/>
<proteinExistence type="predicted"/>
<feature type="transmembrane region" description="Helical" evidence="1">
    <location>
        <begin position="6"/>
        <end position="22"/>
    </location>
</feature>
<keyword evidence="3" id="KW-1185">Reference proteome</keyword>
<evidence type="ECO:0000313" key="3">
    <source>
        <dbReference type="Proteomes" id="UP000026915"/>
    </source>
</evidence>
<evidence type="ECO:0000313" key="2">
    <source>
        <dbReference type="EMBL" id="EOX97484.1"/>
    </source>
</evidence>
<feature type="transmembrane region" description="Helical" evidence="1">
    <location>
        <begin position="61"/>
        <end position="79"/>
    </location>
</feature>
<dbReference type="Gramene" id="EOX97484">
    <property type="protein sequence ID" value="EOX97484"/>
    <property type="gene ID" value="TCM_006484"/>
</dbReference>
<keyword evidence="1" id="KW-0472">Membrane</keyword>
<gene>
    <name evidence="2" type="ORF">TCM_006484</name>
</gene>
<sequence length="109" mass="12730">MVGWNYYFSFFLLFINVNSCVYNKRQTKCGIGSFLVFLPGLIHGFSFSFWNFGGLNQWHEIRFPSCSAIIACLFFVLTGSDISRLIHMNFPKFLNIQKKKKNPAFPWMP</sequence>
<dbReference type="InParanoid" id="A0A061DXF0"/>
<dbReference type="EMBL" id="CM001880">
    <property type="protein sequence ID" value="EOX97484.1"/>
    <property type="molecule type" value="Genomic_DNA"/>
</dbReference>
<accession>A0A061DXF0</accession>
<keyword evidence="1" id="KW-0812">Transmembrane</keyword>